<feature type="compositionally biased region" description="Low complexity" evidence="1">
    <location>
        <begin position="328"/>
        <end position="337"/>
    </location>
</feature>
<dbReference type="Proteomes" id="UP000649617">
    <property type="component" value="Unassembled WGS sequence"/>
</dbReference>
<feature type="chain" id="PRO_5032426129" evidence="2">
    <location>
        <begin position="20"/>
        <end position="417"/>
    </location>
</feature>
<evidence type="ECO:0000313" key="4">
    <source>
        <dbReference type="Proteomes" id="UP000649617"/>
    </source>
</evidence>
<feature type="signal peptide" evidence="2">
    <location>
        <begin position="1"/>
        <end position="19"/>
    </location>
</feature>
<feature type="non-terminal residue" evidence="3">
    <location>
        <position position="417"/>
    </location>
</feature>
<gene>
    <name evidence="3" type="ORF">SPIL2461_LOCUS10716</name>
</gene>
<evidence type="ECO:0000256" key="1">
    <source>
        <dbReference type="SAM" id="MobiDB-lite"/>
    </source>
</evidence>
<proteinExistence type="predicted"/>
<accession>A0A812RHZ6</accession>
<feature type="non-terminal residue" evidence="3">
    <location>
        <position position="1"/>
    </location>
</feature>
<dbReference type="EMBL" id="CAJNIZ010020356">
    <property type="protein sequence ID" value="CAE7439405.1"/>
    <property type="molecule type" value="Genomic_DNA"/>
</dbReference>
<organism evidence="3 4">
    <name type="scientific">Symbiodinium pilosum</name>
    <name type="common">Dinoflagellate</name>
    <dbReference type="NCBI Taxonomy" id="2952"/>
    <lineage>
        <taxon>Eukaryota</taxon>
        <taxon>Sar</taxon>
        <taxon>Alveolata</taxon>
        <taxon>Dinophyceae</taxon>
        <taxon>Suessiales</taxon>
        <taxon>Symbiodiniaceae</taxon>
        <taxon>Symbiodinium</taxon>
    </lineage>
</organism>
<comment type="caution">
    <text evidence="3">The sequence shown here is derived from an EMBL/GenBank/DDBJ whole genome shotgun (WGS) entry which is preliminary data.</text>
</comment>
<evidence type="ECO:0000313" key="3">
    <source>
        <dbReference type="EMBL" id="CAE7439405.1"/>
    </source>
</evidence>
<dbReference type="AlphaFoldDB" id="A0A812RHZ6"/>
<protein>
    <submittedName>
        <fullName evidence="3">Uncharacterized protein</fullName>
    </submittedName>
</protein>
<name>A0A812RHZ6_SYMPI</name>
<evidence type="ECO:0000256" key="2">
    <source>
        <dbReference type="SAM" id="SignalP"/>
    </source>
</evidence>
<reference evidence="3" key="1">
    <citation type="submission" date="2021-02" db="EMBL/GenBank/DDBJ databases">
        <authorList>
            <person name="Dougan E. K."/>
            <person name="Rhodes N."/>
            <person name="Thang M."/>
            <person name="Chan C."/>
        </authorList>
    </citation>
    <scope>NUCLEOTIDE SEQUENCE</scope>
</reference>
<sequence>LARFIVTLRIAAFADFVQAAHAPMQQLPVSLVVDFLYACSSSADQDRAVHRTSASSAVKSLRWLAKHIQWAALQACVRNSLVASYCKQIASFDKREATPIPAALVAAWERTLCAPHAPLITKLVLGAALLCIHSSIRFGDAQRVRWHTLQLSTQGLHAVAYASKTTKAGQPFACTWHGYTGRSADTSWLLQWLACISSLPAFQQDASNQPDFLFPRADMQCHALPYIAPASYARTLLCIRWASQSADICGPAALTPGEAFALTLHSMKSTALASAAQLDLRRDERLAILHAFIPAMIHSPTSACSVQLPPPWPQVGGLRGPCPEEAPDSPAASPDSPVHMQLQAFSDDEEARQVEEWAQQHASSDSASEAPEEQRHVEQLFVCSGPWGSMHSPTPESLAAYNASAPEQGKQAVSLLK</sequence>
<dbReference type="OrthoDB" id="448159at2759"/>
<keyword evidence="4" id="KW-1185">Reference proteome</keyword>
<keyword evidence="2" id="KW-0732">Signal</keyword>
<feature type="region of interest" description="Disordered" evidence="1">
    <location>
        <begin position="315"/>
        <end position="377"/>
    </location>
</feature>